<dbReference type="Gramene" id="mRNA:HanXRQr2_Chr05g0209221">
    <property type="protein sequence ID" value="mRNA:HanXRQr2_Chr05g0209221"/>
    <property type="gene ID" value="HanXRQr2_Chr05g0209221"/>
</dbReference>
<gene>
    <name evidence="1" type="ORF">HanXRQr2_Chr05g0209221</name>
</gene>
<sequence>MSLEDNVCDVVEVAGRIVMSTTLTVTADLTHKQGWMLRGMKSG</sequence>
<evidence type="ECO:0000313" key="1">
    <source>
        <dbReference type="EMBL" id="KAF5805427.1"/>
    </source>
</evidence>
<name>A0A9K3IYM8_HELAN</name>
<keyword evidence="2" id="KW-1185">Reference proteome</keyword>
<reference evidence="1" key="1">
    <citation type="journal article" date="2017" name="Nature">
        <title>The sunflower genome provides insights into oil metabolism, flowering and Asterid evolution.</title>
        <authorList>
            <person name="Badouin H."/>
            <person name="Gouzy J."/>
            <person name="Grassa C.J."/>
            <person name="Murat F."/>
            <person name="Staton S.E."/>
            <person name="Cottret L."/>
            <person name="Lelandais-Briere C."/>
            <person name="Owens G.L."/>
            <person name="Carrere S."/>
            <person name="Mayjonade B."/>
            <person name="Legrand L."/>
            <person name="Gill N."/>
            <person name="Kane N.C."/>
            <person name="Bowers J.E."/>
            <person name="Hubner S."/>
            <person name="Bellec A."/>
            <person name="Berard A."/>
            <person name="Berges H."/>
            <person name="Blanchet N."/>
            <person name="Boniface M.C."/>
            <person name="Brunel D."/>
            <person name="Catrice O."/>
            <person name="Chaidir N."/>
            <person name="Claudel C."/>
            <person name="Donnadieu C."/>
            <person name="Faraut T."/>
            <person name="Fievet G."/>
            <person name="Helmstetter N."/>
            <person name="King M."/>
            <person name="Knapp S.J."/>
            <person name="Lai Z."/>
            <person name="Le Paslier M.C."/>
            <person name="Lippi Y."/>
            <person name="Lorenzon L."/>
            <person name="Mandel J.R."/>
            <person name="Marage G."/>
            <person name="Marchand G."/>
            <person name="Marquand E."/>
            <person name="Bret-Mestries E."/>
            <person name="Morien E."/>
            <person name="Nambeesan S."/>
            <person name="Nguyen T."/>
            <person name="Pegot-Espagnet P."/>
            <person name="Pouilly N."/>
            <person name="Raftis F."/>
            <person name="Sallet E."/>
            <person name="Schiex T."/>
            <person name="Thomas J."/>
            <person name="Vandecasteele C."/>
            <person name="Vares D."/>
            <person name="Vear F."/>
            <person name="Vautrin S."/>
            <person name="Crespi M."/>
            <person name="Mangin B."/>
            <person name="Burke J.M."/>
            <person name="Salse J."/>
            <person name="Munos S."/>
            <person name="Vincourt P."/>
            <person name="Rieseberg L.H."/>
            <person name="Langlade N.B."/>
        </authorList>
    </citation>
    <scope>NUCLEOTIDE SEQUENCE</scope>
    <source>
        <tissue evidence="1">Leaves</tissue>
    </source>
</reference>
<dbReference type="AlphaFoldDB" id="A0A9K3IYM8"/>
<reference evidence="1" key="2">
    <citation type="submission" date="2020-06" db="EMBL/GenBank/DDBJ databases">
        <title>Helianthus annuus Genome sequencing and assembly Release 2.</title>
        <authorList>
            <person name="Gouzy J."/>
            <person name="Langlade N."/>
            <person name="Munos S."/>
        </authorList>
    </citation>
    <scope>NUCLEOTIDE SEQUENCE</scope>
    <source>
        <tissue evidence="1">Leaves</tissue>
    </source>
</reference>
<accession>A0A9K3IYM8</accession>
<dbReference type="Proteomes" id="UP000215914">
    <property type="component" value="Unassembled WGS sequence"/>
</dbReference>
<proteinExistence type="predicted"/>
<protein>
    <submittedName>
        <fullName evidence="1">Uncharacterized protein</fullName>
    </submittedName>
</protein>
<evidence type="ECO:0000313" key="2">
    <source>
        <dbReference type="Proteomes" id="UP000215914"/>
    </source>
</evidence>
<comment type="caution">
    <text evidence="1">The sequence shown here is derived from an EMBL/GenBank/DDBJ whole genome shotgun (WGS) entry which is preliminary data.</text>
</comment>
<organism evidence="1 2">
    <name type="scientific">Helianthus annuus</name>
    <name type="common">Common sunflower</name>
    <dbReference type="NCBI Taxonomy" id="4232"/>
    <lineage>
        <taxon>Eukaryota</taxon>
        <taxon>Viridiplantae</taxon>
        <taxon>Streptophyta</taxon>
        <taxon>Embryophyta</taxon>
        <taxon>Tracheophyta</taxon>
        <taxon>Spermatophyta</taxon>
        <taxon>Magnoliopsida</taxon>
        <taxon>eudicotyledons</taxon>
        <taxon>Gunneridae</taxon>
        <taxon>Pentapetalae</taxon>
        <taxon>asterids</taxon>
        <taxon>campanulids</taxon>
        <taxon>Asterales</taxon>
        <taxon>Asteraceae</taxon>
        <taxon>Asteroideae</taxon>
        <taxon>Heliantheae alliance</taxon>
        <taxon>Heliantheae</taxon>
        <taxon>Helianthus</taxon>
    </lineage>
</organism>
<dbReference type="EMBL" id="MNCJ02000320">
    <property type="protein sequence ID" value="KAF5805427.1"/>
    <property type="molecule type" value="Genomic_DNA"/>
</dbReference>